<name>A0A7X0B271_9PROT</name>
<dbReference type="GO" id="GO:0016705">
    <property type="term" value="F:oxidoreductase activity, acting on paired donors, with incorporation or reduction of molecular oxygen"/>
    <property type="evidence" value="ECO:0007669"/>
    <property type="project" value="InterPro"/>
</dbReference>
<protein>
    <submittedName>
        <fullName evidence="3">Cytochrome P450</fullName>
    </submittedName>
</protein>
<dbReference type="GO" id="GO:0020037">
    <property type="term" value="F:heme binding"/>
    <property type="evidence" value="ECO:0007669"/>
    <property type="project" value="InterPro"/>
</dbReference>
<dbReference type="RefSeq" id="WP_211106415.1">
    <property type="nucleotide sequence ID" value="NZ_JACIIZ010000011.1"/>
</dbReference>
<dbReference type="PROSITE" id="PS00086">
    <property type="entry name" value="CYTOCHROME_P450"/>
    <property type="match status" value="1"/>
</dbReference>
<accession>A0A7X0B271</accession>
<dbReference type="PANTHER" id="PTHR46696:SF6">
    <property type="entry name" value="P450, PUTATIVE (EUROFUNG)-RELATED"/>
    <property type="match status" value="1"/>
</dbReference>
<dbReference type="InterPro" id="IPR002397">
    <property type="entry name" value="Cyt_P450_B"/>
</dbReference>
<comment type="caution">
    <text evidence="3">The sequence shown here is derived from an EMBL/GenBank/DDBJ whole genome shotgun (WGS) entry which is preliminary data.</text>
</comment>
<dbReference type="Pfam" id="PF00067">
    <property type="entry name" value="p450"/>
    <property type="match status" value="1"/>
</dbReference>
<dbReference type="PRINTS" id="PR00359">
    <property type="entry name" value="BP450"/>
</dbReference>
<dbReference type="Gene3D" id="1.10.630.10">
    <property type="entry name" value="Cytochrome P450"/>
    <property type="match status" value="1"/>
</dbReference>
<evidence type="ECO:0000256" key="1">
    <source>
        <dbReference type="ARBA" id="ARBA00010617"/>
    </source>
</evidence>
<keyword evidence="2" id="KW-0349">Heme</keyword>
<keyword evidence="4" id="KW-1185">Reference proteome</keyword>
<dbReference type="AlphaFoldDB" id="A0A7X0B271"/>
<dbReference type="EMBL" id="JACIIZ010000011">
    <property type="protein sequence ID" value="MBB6253330.1"/>
    <property type="molecule type" value="Genomic_DNA"/>
</dbReference>
<evidence type="ECO:0000256" key="2">
    <source>
        <dbReference type="RuleBase" id="RU000461"/>
    </source>
</evidence>
<dbReference type="InterPro" id="IPR017972">
    <property type="entry name" value="Cyt_P450_CS"/>
</dbReference>
<evidence type="ECO:0000313" key="3">
    <source>
        <dbReference type="EMBL" id="MBB6253330.1"/>
    </source>
</evidence>
<keyword evidence="2" id="KW-0503">Monooxygenase</keyword>
<gene>
    <name evidence="3" type="ORF">FHS74_003899</name>
</gene>
<dbReference type="SUPFAM" id="SSF48264">
    <property type="entry name" value="Cytochrome P450"/>
    <property type="match status" value="1"/>
</dbReference>
<dbReference type="PANTHER" id="PTHR46696">
    <property type="entry name" value="P450, PUTATIVE (EUROFUNG)-RELATED"/>
    <property type="match status" value="1"/>
</dbReference>
<evidence type="ECO:0000313" key="4">
    <source>
        <dbReference type="Proteomes" id="UP000539175"/>
    </source>
</evidence>
<organism evidence="3 4">
    <name type="scientific">Nitrospirillum iridis</name>
    <dbReference type="NCBI Taxonomy" id="765888"/>
    <lineage>
        <taxon>Bacteria</taxon>
        <taxon>Pseudomonadati</taxon>
        <taxon>Pseudomonadota</taxon>
        <taxon>Alphaproteobacteria</taxon>
        <taxon>Rhodospirillales</taxon>
        <taxon>Azospirillaceae</taxon>
        <taxon>Nitrospirillum</taxon>
    </lineage>
</organism>
<keyword evidence="2" id="KW-0560">Oxidoreductase</keyword>
<keyword evidence="2" id="KW-0479">Metal-binding</keyword>
<sequence>MTAARRMPWHVDSWEATMTDVAAISQAVPKPDHVPDWAVFDFDMFHDPEYLADPHRRILEMAGKVPAVFWTPRNGGHWMLMSHAANFEASRDPETFSSEIVPRAQIKAMMAALPPGAPRIPQPVPINVDPPEHGQYRVPLQGAFSPKSMLALKDGIRALAAELIEKIKPQGSAEFMAEVAEPLPVQVFLKIFGLPLERQAEYRALVKDHLSAGQNDPREMARRLVKVTAVMRDTVLERKLNPRDDLISLLWQANIGGEPTTIEDMENYCVLLFLAGLDTVMNGMGHGVRHLAVDLDLQRKLRESPKLIAEAAEELLRRYTFTVPPRRVTKDHEFHGVTLKANERVMLFLPAADLDPKEFEGPERYDLDRENKVHIAFGTGPHRCLGSHLARIELQVLYEELLARLPEFRLDPAKPVRYHGGHVVGPDALWLLWDA</sequence>
<reference evidence="3 4" key="1">
    <citation type="submission" date="2020-08" db="EMBL/GenBank/DDBJ databases">
        <title>Genomic Encyclopedia of Type Strains, Phase IV (KMG-IV): sequencing the most valuable type-strain genomes for metagenomic binning, comparative biology and taxonomic classification.</title>
        <authorList>
            <person name="Goeker M."/>
        </authorList>
    </citation>
    <scope>NUCLEOTIDE SEQUENCE [LARGE SCALE GENOMIC DNA]</scope>
    <source>
        <strain evidence="3 4">DSM 22198</strain>
    </source>
</reference>
<dbReference type="InterPro" id="IPR036396">
    <property type="entry name" value="Cyt_P450_sf"/>
</dbReference>
<keyword evidence="2" id="KW-0408">Iron</keyword>
<proteinExistence type="inferred from homology"/>
<dbReference type="GO" id="GO:0004497">
    <property type="term" value="F:monooxygenase activity"/>
    <property type="evidence" value="ECO:0007669"/>
    <property type="project" value="UniProtKB-KW"/>
</dbReference>
<dbReference type="Proteomes" id="UP000539175">
    <property type="component" value="Unassembled WGS sequence"/>
</dbReference>
<dbReference type="InterPro" id="IPR001128">
    <property type="entry name" value="Cyt_P450"/>
</dbReference>
<dbReference type="GO" id="GO:0005506">
    <property type="term" value="F:iron ion binding"/>
    <property type="evidence" value="ECO:0007669"/>
    <property type="project" value="InterPro"/>
</dbReference>
<comment type="similarity">
    <text evidence="1 2">Belongs to the cytochrome P450 family.</text>
</comment>